<proteinExistence type="predicted"/>
<dbReference type="InterPro" id="IPR035418">
    <property type="entry name" value="AraC-bd_2"/>
</dbReference>
<dbReference type="OrthoDB" id="2536004at2"/>
<name>A0A4S4APB2_9RHOO</name>
<dbReference type="InterPro" id="IPR018060">
    <property type="entry name" value="HTH_AraC"/>
</dbReference>
<dbReference type="InterPro" id="IPR020449">
    <property type="entry name" value="Tscrpt_reg_AraC-type_HTH"/>
</dbReference>
<keyword evidence="3" id="KW-0804">Transcription</keyword>
<reference evidence="5 6" key="1">
    <citation type="submission" date="2019-04" db="EMBL/GenBank/DDBJ databases">
        <title>Azoarcus nasutitermitis sp. nov. isolated from termite nest.</title>
        <authorList>
            <person name="Lin S.-Y."/>
            <person name="Hameed A."/>
            <person name="Hsu Y.-H."/>
            <person name="Young C.-C."/>
        </authorList>
    </citation>
    <scope>NUCLEOTIDE SEQUENCE [LARGE SCALE GENOMIC DNA]</scope>
    <source>
        <strain evidence="5 6">CC-YHH838</strain>
    </source>
</reference>
<feature type="domain" description="HTH araC/xylS-type" evidence="4">
    <location>
        <begin position="199"/>
        <end position="295"/>
    </location>
</feature>
<protein>
    <submittedName>
        <fullName evidence="5">AraC family transcriptional regulator</fullName>
    </submittedName>
</protein>
<dbReference type="PRINTS" id="PR00032">
    <property type="entry name" value="HTHARAC"/>
</dbReference>
<dbReference type="Pfam" id="PF12833">
    <property type="entry name" value="HTH_18"/>
    <property type="match status" value="1"/>
</dbReference>
<evidence type="ECO:0000256" key="2">
    <source>
        <dbReference type="ARBA" id="ARBA00023125"/>
    </source>
</evidence>
<keyword evidence="2" id="KW-0238">DNA-binding</keyword>
<dbReference type="Gene3D" id="1.10.10.60">
    <property type="entry name" value="Homeodomain-like"/>
    <property type="match status" value="2"/>
</dbReference>
<keyword evidence="6" id="KW-1185">Reference proteome</keyword>
<dbReference type="SMART" id="SM00342">
    <property type="entry name" value="HTH_ARAC"/>
    <property type="match status" value="1"/>
</dbReference>
<comment type="caution">
    <text evidence="5">The sequence shown here is derived from an EMBL/GenBank/DDBJ whole genome shotgun (WGS) entry which is preliminary data.</text>
</comment>
<dbReference type="InterPro" id="IPR018062">
    <property type="entry name" value="HTH_AraC-typ_CS"/>
</dbReference>
<dbReference type="Pfam" id="PF14525">
    <property type="entry name" value="AraC_binding_2"/>
    <property type="match status" value="1"/>
</dbReference>
<sequence length="296" mass="32483">MGPVVDESCSGKPAIPVVGQSGHAAVILQSGLLVCHTSAEALGAIERPRTFPGDSEFVHLNCQLAGVFEGRVGKRDLLCQQGSLTVGYSAGENFRIRHCRSFRNVSVMVRPELLGELAGDHLHEALGAGLDPHFFVHCASACRKTIRSAAQLAGLLADASRHRLLLHAAALDFLYWHLAAFRRRDERKALSPRECRQLEDARVLLLSDPSAPPTIAELARAVGMNQCKLKTGFKQVYGRSIYALFQDARMSRARELLRSHNVTETAVLLGYTNISHFSSAFQKRFGCLPSRIRQST</sequence>
<organism evidence="5 6">
    <name type="scientific">Pseudothauera nasutitermitis</name>
    <dbReference type="NCBI Taxonomy" id="2565930"/>
    <lineage>
        <taxon>Bacteria</taxon>
        <taxon>Pseudomonadati</taxon>
        <taxon>Pseudomonadota</taxon>
        <taxon>Betaproteobacteria</taxon>
        <taxon>Rhodocyclales</taxon>
        <taxon>Zoogloeaceae</taxon>
        <taxon>Pseudothauera</taxon>
    </lineage>
</organism>
<evidence type="ECO:0000256" key="1">
    <source>
        <dbReference type="ARBA" id="ARBA00023015"/>
    </source>
</evidence>
<accession>A0A4S4APB2</accession>
<dbReference type="InterPro" id="IPR009057">
    <property type="entry name" value="Homeodomain-like_sf"/>
</dbReference>
<evidence type="ECO:0000313" key="5">
    <source>
        <dbReference type="EMBL" id="THF61508.1"/>
    </source>
</evidence>
<dbReference type="GO" id="GO:0003700">
    <property type="term" value="F:DNA-binding transcription factor activity"/>
    <property type="evidence" value="ECO:0007669"/>
    <property type="project" value="InterPro"/>
</dbReference>
<dbReference type="GO" id="GO:0043565">
    <property type="term" value="F:sequence-specific DNA binding"/>
    <property type="evidence" value="ECO:0007669"/>
    <property type="project" value="InterPro"/>
</dbReference>
<dbReference type="EMBL" id="SSOC01000009">
    <property type="protein sequence ID" value="THF61508.1"/>
    <property type="molecule type" value="Genomic_DNA"/>
</dbReference>
<dbReference type="PROSITE" id="PS00041">
    <property type="entry name" value="HTH_ARAC_FAMILY_1"/>
    <property type="match status" value="1"/>
</dbReference>
<dbReference type="Proteomes" id="UP000308430">
    <property type="component" value="Unassembled WGS sequence"/>
</dbReference>
<dbReference type="InterPro" id="IPR053142">
    <property type="entry name" value="PchR_regulatory_protein"/>
</dbReference>
<evidence type="ECO:0000313" key="6">
    <source>
        <dbReference type="Proteomes" id="UP000308430"/>
    </source>
</evidence>
<dbReference type="PANTHER" id="PTHR47893">
    <property type="entry name" value="REGULATORY PROTEIN PCHR"/>
    <property type="match status" value="1"/>
</dbReference>
<dbReference type="AlphaFoldDB" id="A0A4S4APB2"/>
<dbReference type="PANTHER" id="PTHR47893:SF1">
    <property type="entry name" value="REGULATORY PROTEIN PCHR"/>
    <property type="match status" value="1"/>
</dbReference>
<gene>
    <name evidence="5" type="ORF">E6C76_20735</name>
</gene>
<dbReference type="PROSITE" id="PS01124">
    <property type="entry name" value="HTH_ARAC_FAMILY_2"/>
    <property type="match status" value="1"/>
</dbReference>
<evidence type="ECO:0000259" key="4">
    <source>
        <dbReference type="PROSITE" id="PS01124"/>
    </source>
</evidence>
<dbReference type="SUPFAM" id="SSF46689">
    <property type="entry name" value="Homeodomain-like"/>
    <property type="match status" value="2"/>
</dbReference>
<keyword evidence="1" id="KW-0805">Transcription regulation</keyword>
<evidence type="ECO:0000256" key="3">
    <source>
        <dbReference type="ARBA" id="ARBA00023163"/>
    </source>
</evidence>